<dbReference type="PANTHER" id="PTHR10622:SF12">
    <property type="entry name" value="HET DOMAIN-CONTAINING PROTEIN"/>
    <property type="match status" value="1"/>
</dbReference>
<feature type="domain" description="Heterokaryon incompatibility" evidence="2">
    <location>
        <begin position="22"/>
        <end position="112"/>
    </location>
</feature>
<feature type="region of interest" description="Disordered" evidence="1">
    <location>
        <begin position="470"/>
        <end position="495"/>
    </location>
</feature>
<evidence type="ECO:0008006" key="6">
    <source>
        <dbReference type="Google" id="ProtNLM"/>
    </source>
</evidence>
<sequence>MRLINVYTMEVANFPRQELPIYAILSHTWAKDEEELTFGELGAGKHTWQQKAGGNKVKRFCELMKQRGIQYTWVDTCCIDQSSSAEASEAINSMFRIYREAAICVAYLQDIAVSEWSNDTEMLSKSRWFTRGWTLQELIAPPEVWFYDQDWRIIGEKCSDLMLDILSKTTRICHSVLRDGGRIYDASIATRLSWAAGRQTSRVEDIAYCLLGICDVNMPIIYGEGPSAFRRLQEEFIRSSDDTSIFAWTSSGCEETRGLLAKSPDEFLLFSEASFYPKPFMLAYEYTLTNKGLRVNNPALFREDSKSDMIWALMGQSQDKVTAEAFGISIREVNGIFVRTHPQKLLVPTGDFGPFFQVIYLKMHERRFDTSRISSVLHVSDLEMCRISNGYDYLGSLQTNVQALVPKDSGWLPHRNIEGLSLAGIHKSHTTPHKNGNRLLRPGYFPGVHDPDADIMSCIATSQVDENNTAMSDADSVSFCGPEEEDISVETRESS</sequence>
<dbReference type="Pfam" id="PF06985">
    <property type="entry name" value="HET"/>
    <property type="match status" value="1"/>
</dbReference>
<dbReference type="EMBL" id="JAQQWL010000003">
    <property type="protein sequence ID" value="KAK8078737.1"/>
    <property type="molecule type" value="Genomic_DNA"/>
</dbReference>
<name>A0ABR1W5G5_9PEZI</name>
<evidence type="ECO:0000259" key="2">
    <source>
        <dbReference type="Pfam" id="PF06985"/>
    </source>
</evidence>
<feature type="domain" description="DUF8212" evidence="3">
    <location>
        <begin position="228"/>
        <end position="250"/>
    </location>
</feature>
<dbReference type="RefSeq" id="XP_066719808.1">
    <property type="nucleotide sequence ID" value="XM_066853953.1"/>
</dbReference>
<comment type="caution">
    <text evidence="4">The sequence shown here is derived from an EMBL/GenBank/DDBJ whole genome shotgun (WGS) entry which is preliminary data.</text>
</comment>
<evidence type="ECO:0000313" key="4">
    <source>
        <dbReference type="EMBL" id="KAK8078737.1"/>
    </source>
</evidence>
<gene>
    <name evidence="4" type="ORF">PG994_002544</name>
</gene>
<proteinExistence type="predicted"/>
<dbReference type="GeneID" id="92087016"/>
<organism evidence="4 5">
    <name type="scientific">Apiospora phragmitis</name>
    <dbReference type="NCBI Taxonomy" id="2905665"/>
    <lineage>
        <taxon>Eukaryota</taxon>
        <taxon>Fungi</taxon>
        <taxon>Dikarya</taxon>
        <taxon>Ascomycota</taxon>
        <taxon>Pezizomycotina</taxon>
        <taxon>Sordariomycetes</taxon>
        <taxon>Xylariomycetidae</taxon>
        <taxon>Amphisphaeriales</taxon>
        <taxon>Apiosporaceae</taxon>
        <taxon>Apiospora</taxon>
    </lineage>
</organism>
<evidence type="ECO:0000313" key="5">
    <source>
        <dbReference type="Proteomes" id="UP001480595"/>
    </source>
</evidence>
<evidence type="ECO:0000259" key="3">
    <source>
        <dbReference type="Pfam" id="PF26640"/>
    </source>
</evidence>
<accession>A0ABR1W5G5</accession>
<dbReference type="PANTHER" id="PTHR10622">
    <property type="entry name" value="HET DOMAIN-CONTAINING PROTEIN"/>
    <property type="match status" value="1"/>
</dbReference>
<dbReference type="Proteomes" id="UP001480595">
    <property type="component" value="Unassembled WGS sequence"/>
</dbReference>
<dbReference type="InterPro" id="IPR010730">
    <property type="entry name" value="HET"/>
</dbReference>
<reference evidence="4 5" key="1">
    <citation type="submission" date="2023-01" db="EMBL/GenBank/DDBJ databases">
        <title>Analysis of 21 Apiospora genomes using comparative genomics revels a genus with tremendous synthesis potential of carbohydrate active enzymes and secondary metabolites.</title>
        <authorList>
            <person name="Sorensen T."/>
        </authorList>
    </citation>
    <scope>NUCLEOTIDE SEQUENCE [LARGE SCALE GENOMIC DNA]</scope>
    <source>
        <strain evidence="4 5">CBS 135458</strain>
    </source>
</reference>
<evidence type="ECO:0000256" key="1">
    <source>
        <dbReference type="SAM" id="MobiDB-lite"/>
    </source>
</evidence>
<keyword evidence="5" id="KW-1185">Reference proteome</keyword>
<dbReference type="InterPro" id="IPR058525">
    <property type="entry name" value="DUF8212"/>
</dbReference>
<protein>
    <recommendedName>
        <fullName evidence="6">Heterokaryon incompatibility domain-containing protein</fullName>
    </recommendedName>
</protein>
<dbReference type="Pfam" id="PF26640">
    <property type="entry name" value="DUF8212"/>
    <property type="match status" value="1"/>
</dbReference>